<dbReference type="Proteomes" id="UP000681610">
    <property type="component" value="Unassembled WGS sequence"/>
</dbReference>
<dbReference type="EMBL" id="JAGDYP010000012">
    <property type="protein sequence ID" value="MBO1885091.1"/>
    <property type="molecule type" value="Genomic_DNA"/>
</dbReference>
<gene>
    <name evidence="2" type="ORF">J4N46_11865</name>
</gene>
<dbReference type="RefSeq" id="WP_208059464.1">
    <property type="nucleotide sequence ID" value="NZ_JAGDYP010000012.1"/>
</dbReference>
<evidence type="ECO:0000313" key="2">
    <source>
        <dbReference type="EMBL" id="MBO1885091.1"/>
    </source>
</evidence>
<dbReference type="PROSITE" id="PS51257">
    <property type="entry name" value="PROKAR_LIPOPROTEIN"/>
    <property type="match status" value="1"/>
</dbReference>
<sequence length="246" mass="28249">MKKIIGYLKTISMIVLVCFAVSGCSKDKTKPAAPTDETKDRGHDMPDKVQFIITDKATREVQERTADKSPKGIEYDITSPVQWKVGHEYLFEIVYYNNGQRMNHEFVTAEMAPIHQHFFQLFQGEYPKNGEGRAAMVEAMNNLVNYTYEDTNPENGTYGTQGVSLRLRTWDKKHPELRDPIGLKGIFHIKDEATSGNYKLRIKLAHFIVANKLNPQTKEERPYNVVEYSNAFQLDSDMILPIEIKQ</sequence>
<organism evidence="2 3">
    <name type="scientific">Capnocytophaga bilenii</name>
    <dbReference type="NCBI Taxonomy" id="2819369"/>
    <lineage>
        <taxon>Bacteria</taxon>
        <taxon>Pseudomonadati</taxon>
        <taxon>Bacteroidota</taxon>
        <taxon>Flavobacteriia</taxon>
        <taxon>Flavobacteriales</taxon>
        <taxon>Flavobacteriaceae</taxon>
        <taxon>Capnocytophaga</taxon>
    </lineage>
</organism>
<feature type="signal peptide" evidence="1">
    <location>
        <begin position="1"/>
        <end position="20"/>
    </location>
</feature>
<name>A0ABS3Q0I4_9FLAO</name>
<evidence type="ECO:0008006" key="4">
    <source>
        <dbReference type="Google" id="ProtNLM"/>
    </source>
</evidence>
<evidence type="ECO:0000313" key="3">
    <source>
        <dbReference type="Proteomes" id="UP000681610"/>
    </source>
</evidence>
<keyword evidence="3" id="KW-1185">Reference proteome</keyword>
<feature type="chain" id="PRO_5047526389" description="Lipoprotein" evidence="1">
    <location>
        <begin position="21"/>
        <end position="246"/>
    </location>
</feature>
<reference evidence="2 3" key="1">
    <citation type="submission" date="2021-03" db="EMBL/GenBank/DDBJ databases">
        <title>Isolation and description of Capnocytophaga bilenii sp. nov., a novel Capnocytophaga species, isolated from a gingivitis subject.</title>
        <authorList>
            <person name="Antezack A."/>
            <person name="Monnet-Corti V."/>
            <person name="La Scola B."/>
        </authorList>
    </citation>
    <scope>NUCLEOTIDE SEQUENCE [LARGE SCALE GENOMIC DNA]</scope>
    <source>
        <strain evidence="2 3">Marseille-Q4570</strain>
    </source>
</reference>
<comment type="caution">
    <text evidence="2">The sequence shown here is derived from an EMBL/GenBank/DDBJ whole genome shotgun (WGS) entry which is preliminary data.</text>
</comment>
<accession>A0ABS3Q0I4</accession>
<protein>
    <recommendedName>
        <fullName evidence="4">Lipoprotein</fullName>
    </recommendedName>
</protein>
<evidence type="ECO:0000256" key="1">
    <source>
        <dbReference type="SAM" id="SignalP"/>
    </source>
</evidence>
<proteinExistence type="predicted"/>
<keyword evidence="1" id="KW-0732">Signal</keyword>